<protein>
    <submittedName>
        <fullName evidence="2">Uncharacterized protein</fullName>
    </submittedName>
</protein>
<evidence type="ECO:0000256" key="1">
    <source>
        <dbReference type="SAM" id="Phobius"/>
    </source>
</evidence>
<reference evidence="2" key="1">
    <citation type="submission" date="2023-05" db="EMBL/GenBank/DDBJ databases">
        <title>Complete genome sequence of Agrobacterium larrymoorei CFBP5477.</title>
        <authorList>
            <person name="Yen H.-C."/>
            <person name="Chou L."/>
            <person name="Lin Y.-C."/>
            <person name="Lai E.-M."/>
            <person name="Kuo C.-H."/>
        </authorList>
    </citation>
    <scope>NUCLEOTIDE SEQUENCE</scope>
    <source>
        <strain evidence="2">CFBP5477</strain>
    </source>
</reference>
<sequence length="55" mass="5919">MRDAIDLTVFYTKTVGAAIFGYFGPATMVFLAIVSAGFFANNALSVTFTRTIATF</sequence>
<accession>A0AAF0KFZ2</accession>
<gene>
    <name evidence="2" type="ORF">CFBP5477_015235</name>
</gene>
<feature type="transmembrane region" description="Helical" evidence="1">
    <location>
        <begin position="20"/>
        <end position="40"/>
    </location>
</feature>
<dbReference type="AlphaFoldDB" id="A0AAF0KFZ2"/>
<keyword evidence="1" id="KW-0812">Transmembrane</keyword>
<evidence type="ECO:0000313" key="3">
    <source>
        <dbReference type="Proteomes" id="UP000298664"/>
    </source>
</evidence>
<keyword evidence="1" id="KW-0472">Membrane</keyword>
<keyword evidence="1" id="KW-1133">Transmembrane helix</keyword>
<name>A0AAF0KFZ2_9HYPH</name>
<dbReference type="Proteomes" id="UP000298664">
    <property type="component" value="Chromosome Linear"/>
</dbReference>
<proteinExistence type="predicted"/>
<dbReference type="EMBL" id="CP124734">
    <property type="protein sequence ID" value="WHA42627.1"/>
    <property type="molecule type" value="Genomic_DNA"/>
</dbReference>
<organism evidence="2 3">
    <name type="scientific">Agrobacterium larrymoorei</name>
    <dbReference type="NCBI Taxonomy" id="160699"/>
    <lineage>
        <taxon>Bacteria</taxon>
        <taxon>Pseudomonadati</taxon>
        <taxon>Pseudomonadota</taxon>
        <taxon>Alphaproteobacteria</taxon>
        <taxon>Hyphomicrobiales</taxon>
        <taxon>Rhizobiaceae</taxon>
        <taxon>Rhizobium/Agrobacterium group</taxon>
        <taxon>Agrobacterium</taxon>
    </lineage>
</organism>
<dbReference type="RefSeq" id="WP_170980239.1">
    <property type="nucleotide sequence ID" value="NZ_CP124734.1"/>
</dbReference>
<evidence type="ECO:0000313" key="2">
    <source>
        <dbReference type="EMBL" id="WHA42627.1"/>
    </source>
</evidence>